<evidence type="ECO:0000313" key="1">
    <source>
        <dbReference type="EMBL" id="GAV00065.1"/>
    </source>
</evidence>
<dbReference type="EMBL" id="BDGG01000005">
    <property type="protein sequence ID" value="GAV00065.1"/>
    <property type="molecule type" value="Genomic_DNA"/>
</dbReference>
<name>A0A1D1VEI7_RAMVA</name>
<reference evidence="1 2" key="1">
    <citation type="journal article" date="2016" name="Nat. Commun.">
        <title>Extremotolerant tardigrade genome and improved radiotolerance of human cultured cells by tardigrade-unique protein.</title>
        <authorList>
            <person name="Hashimoto T."/>
            <person name="Horikawa D.D."/>
            <person name="Saito Y."/>
            <person name="Kuwahara H."/>
            <person name="Kozuka-Hata H."/>
            <person name="Shin-I T."/>
            <person name="Minakuchi Y."/>
            <person name="Ohishi K."/>
            <person name="Motoyama A."/>
            <person name="Aizu T."/>
            <person name="Enomoto A."/>
            <person name="Kondo K."/>
            <person name="Tanaka S."/>
            <person name="Hara Y."/>
            <person name="Koshikawa S."/>
            <person name="Sagara H."/>
            <person name="Miura T."/>
            <person name="Yokobori S."/>
            <person name="Miyagawa K."/>
            <person name="Suzuki Y."/>
            <person name="Kubo T."/>
            <person name="Oyama M."/>
            <person name="Kohara Y."/>
            <person name="Fujiyama A."/>
            <person name="Arakawa K."/>
            <person name="Katayama T."/>
            <person name="Toyoda A."/>
            <person name="Kunieda T."/>
        </authorList>
    </citation>
    <scope>NUCLEOTIDE SEQUENCE [LARGE SCALE GENOMIC DNA]</scope>
    <source>
        <strain evidence="1 2">YOKOZUNA-1</strain>
    </source>
</reference>
<organism evidence="1 2">
    <name type="scientific">Ramazzottius varieornatus</name>
    <name type="common">Water bear</name>
    <name type="synonym">Tardigrade</name>
    <dbReference type="NCBI Taxonomy" id="947166"/>
    <lineage>
        <taxon>Eukaryota</taxon>
        <taxon>Metazoa</taxon>
        <taxon>Ecdysozoa</taxon>
        <taxon>Tardigrada</taxon>
        <taxon>Eutardigrada</taxon>
        <taxon>Parachela</taxon>
        <taxon>Hypsibioidea</taxon>
        <taxon>Ramazzottiidae</taxon>
        <taxon>Ramazzottius</taxon>
    </lineage>
</organism>
<comment type="caution">
    <text evidence="1">The sequence shown here is derived from an EMBL/GenBank/DDBJ whole genome shotgun (WGS) entry which is preliminary data.</text>
</comment>
<evidence type="ECO:0000313" key="2">
    <source>
        <dbReference type="Proteomes" id="UP000186922"/>
    </source>
</evidence>
<gene>
    <name evidence="1" type="primary">RvY_10968-1</name>
    <name evidence="1" type="synonym">RvY_10968.1</name>
    <name evidence="1" type="ORF">RvY_10968</name>
</gene>
<keyword evidence="2" id="KW-1185">Reference proteome</keyword>
<dbReference type="AlphaFoldDB" id="A0A1D1VEI7"/>
<sequence length="115" mass="12696">MAAGPLLVLRTPSSTCESLVKLWMLKKFNQGPLFGALFPVSRVVRTPEHMNSDTTRPTRAIRFDVAVSGRANSVAEENIKQVEENSDLIAPNRCRPDDTSAYGGTSVFRRMVPFA</sequence>
<accession>A0A1D1VEI7</accession>
<dbReference type="Proteomes" id="UP000186922">
    <property type="component" value="Unassembled WGS sequence"/>
</dbReference>
<protein>
    <submittedName>
        <fullName evidence="1">Uncharacterized protein</fullName>
    </submittedName>
</protein>
<proteinExistence type="predicted"/>